<accession>A0A1J5SCG8</accession>
<dbReference type="InterPro" id="IPR050557">
    <property type="entry name" value="RTX_toxin/Mannuronan_C5-epim"/>
</dbReference>
<name>A0A1J5SCG8_9ZZZZ</name>
<dbReference type="GO" id="GO:0005576">
    <property type="term" value="C:extracellular region"/>
    <property type="evidence" value="ECO:0007669"/>
    <property type="project" value="UniProtKB-SubCell"/>
</dbReference>
<comment type="subcellular location">
    <subcellularLocation>
        <location evidence="1">Secreted</location>
    </subcellularLocation>
</comment>
<dbReference type="PRINTS" id="PR00313">
    <property type="entry name" value="CABNDNGRPT"/>
</dbReference>
<dbReference type="InterPro" id="IPR011049">
    <property type="entry name" value="Serralysin-like_metalloprot_C"/>
</dbReference>
<dbReference type="Pfam" id="PF17963">
    <property type="entry name" value="Big_9"/>
    <property type="match status" value="2"/>
</dbReference>
<reference evidence="3" key="1">
    <citation type="submission" date="2016-10" db="EMBL/GenBank/DDBJ databases">
        <title>Sequence of Gallionella enrichment culture.</title>
        <authorList>
            <person name="Poehlein A."/>
            <person name="Muehling M."/>
            <person name="Daniel R."/>
        </authorList>
    </citation>
    <scope>NUCLEOTIDE SEQUENCE</scope>
</reference>
<comment type="caution">
    <text evidence="3">The sequence shown here is derived from an EMBL/GenBank/DDBJ whole genome shotgun (WGS) entry which is preliminary data.</text>
</comment>
<evidence type="ECO:0000313" key="3">
    <source>
        <dbReference type="EMBL" id="OIQ99411.1"/>
    </source>
</evidence>
<dbReference type="PANTHER" id="PTHR38340:SF1">
    <property type="entry name" value="S-LAYER PROTEIN"/>
    <property type="match status" value="1"/>
</dbReference>
<protein>
    <submittedName>
        <fullName evidence="3">Bifunctional hemolysin/adenylate cyclase</fullName>
    </submittedName>
</protein>
<dbReference type="Gene3D" id="2.150.10.10">
    <property type="entry name" value="Serralysin-like metalloprotease, C-terminal"/>
    <property type="match status" value="9"/>
</dbReference>
<dbReference type="SUPFAM" id="SSF51120">
    <property type="entry name" value="beta-Roll"/>
    <property type="match status" value="10"/>
</dbReference>
<dbReference type="Gene3D" id="2.160.20.160">
    <property type="match status" value="1"/>
</dbReference>
<organism evidence="3">
    <name type="scientific">mine drainage metagenome</name>
    <dbReference type="NCBI Taxonomy" id="410659"/>
    <lineage>
        <taxon>unclassified sequences</taxon>
        <taxon>metagenomes</taxon>
        <taxon>ecological metagenomes</taxon>
    </lineage>
</organism>
<evidence type="ECO:0000256" key="2">
    <source>
        <dbReference type="ARBA" id="ARBA00022525"/>
    </source>
</evidence>
<sequence>MPSQTNTIPTGNNIVAAAITRFFNPAQPWVYLEVPTTVQYPVYVAQGKTSNATTPTSIGPTVDCSHLVYQTMLASGYNVSYIPTPDMNNILHGAASSNYSVVSEGITSLNNVQAGDIVVFYGHTGIIQNFTVDPTTGVGTGTYLGAQSNNSGLLESVKFTTDPQAQGYFWGGTSTAGSEAFTGVLRPSAQAYDPASAASALNLINEKTDALLSYANLGPYFPQSTITPTTNPDGSVTTKFSDGSTLTKINNTADNSYSEISRLSDGTLVSTSTTNILIGSTGNVIGYAVSVSNPITGTAIATTALADGSIASQTISDGTTLTTTQGGITTTTNIATGVTTADIAGIGNSLPVYSDGTINAGKYLITLPPNPLDGINLQTAGGASYTVPAGANIQSNGESLIVQNGGPNGLPSALINPDGSGVKFNYDSSGGFTGTTPIGNDATLAGMLTSLVQTAGQSALDFLIPSAYGTDTITNTSGTTSISSTDSSSGSTFSLDYNSSAGNVSGISIKTPQTQTVDTVLSGNTVSVTYTQDPVTGQPVAHVNSINGQPPTDQAAADAAFNNTGVLPGQLVQGDSGVAGVTGSNPSGVVATFDATHPSGTQALVQGLHTTADALSLIQAIQSGKPLPITVSGLNLINQVYGSKDYPSLSGSASIGNGLLDLISLNNALKTGNTLGAIVAGAQTAGAVAQAAVNFGAGQGMADFANTMNGTQGVSSGANAVYDANGTITNPTDTIGVVSYLSLANDISTHNDVGVALDVITMINPVVGTALRVVDMVYNMFSGTPSYPAQWGSGQYVWNGTGISVSAAGQSGGDQMVSSFMNDVLTSMNTLIAQEQQQNPGSPLGIIPSRMPTLTLGPDGYRFTDINPLTGAQNNPGLRYDTSGKPYNAVPGSPESFQSLGQAFLDSAIARGAIAPQWEVQTAAMQFQAGDPLAGLTEEARAARAGDLAAPATGATQTWRPVVLDLNGTGIQTISAAQSGVAFNVDDSGYLKNTAWIGNNDAFLTLDRNYNGVVDSGKEMFSNSAVGLDRQGLAGLAWMDANGDGVINASDPVFNQMRIWQDKNGNGIADAGEMTTLAQDGITSLNYAMGTFVENGVTHQMASPDLTASTAGDKVSVVPQGILVQSSAGQTSLLVSRVDNLTQIQANESHVTGRENTELIVNSADLLANDTFGGFTGKDLQLTGVLNAQHGTAFVDANGFVHFQPDTNFFGDGASFDYSILGPNGQTATATVLLSMTHIDQPPTVASVTHDTRAIYGYKPNTYSHGRIVSYGSAIYSPYTTTSRSRSGQTIITNHDKAIAYDDPGSGNIVASDAGNPVTPNSSFTYKIIGQPQEGAASIDSTGHFQYTSWQKPNVVSAPDYQGDPTSTDSFEVQVTDQNGLSVTQTINATHYGAYTPPAPPGGGGGGGCFPIAIDLNNQGIAFTPVDQSNVFAQVNNDGWKHQTSWITPGEGVLAYDPNGTGKITSASQISFAQYLPGAQTDLGGLAAFDSNHDGIFNKNDAAWSKFGVWVATDQNGGGQFETLDQLGVASISLTSDNQFSVVNGDTVHGVATVTMTDGTTRNAADVTLAYSNQVQITNPDGTTSVASLPPIPAATQQVVGSGNNVITATPGNTNITVGDGNNVIFSGDGNDVIQAGNGNNVIYAGNGNDLVLAGNGNNAIYTGRGNDVIIAGNGHNAIFAGGGNDVILAGNGNNLISGGTGNDVIRVGDGNNTVYLGNGNTAVFAGNGDNLLLGGDGTDRMQVGNGNDTLIAGSGLATMTGGTGNDTFVVNNVNDVVQAQAAGMNTIQSSVDYTASANVQNLTGIGSANITLTGNNLDNVITGNSGNDILVAGSGNDTLVAGSGVATMIGGTGNETFVVNNVNDVVQAQFSGSNINTVLTSVNYVAPANVQNLTGTGTADLTLTGNNLNNVITANSGNDTLVAGSGVATMIGGAGNDTFVVNNIGDVVIEKPNEGIDTVMASVSYALSANVENLTGTGNANITLTGNNLNNVITGNSGNDILVAGSGNDTLVAGSGVATMIGGTGNDTFVVNNVNDVVEAQSSGSNINTVLTSLSYVAPANVQNLTGTGTADLTLTGNDLNNVITANSGNDTLVAGSGVATMVGGVGNDTFIVNNSADVVLAQANAGINTVQSSVDFSMGSNAQNVQNLTLTADNVSGTGNALNNNLVALGANDTLIAGSGVATMTGSGLNDTFVVNNVNDVVIEQPSQGNNTVLTSVSYVAPANVQNLTGTGTADLTLTGNNLNNVITANSGNDTLIASSGVATMIGGTGNDTFVVNNTNDVVQAQSSGSNINTLLTSVNYVAPANVQNLTGTGTADLTLTGNDLNNVITANSGNDTLIAGSGLAMMVGGTGNDLFIVNNSADTVEAQLTGSNTNTVESSVNYSLADQAQNVQNLTGIGSADITLTGNSLDNVITANSGNDTLVAGSGVATMIGGAGNDTFVVDNVNDVVQAQSTGNNINTVLTSVSYVAPVNVQNLTGTGTTDLTLTGNSLDNTIIANSGNDTLIAGSGEATMIGGTGNDTFVVNNVNDVVQAQSTGSNINTVLTSVSYVAPANVQNLTGTGTADLTLTGNSLDNIITANSGNDTLIAGSGVATMIGGTGSDTFVVNNVNDVVQAQSSGSNINTVLTSVSYVAPVNVQNLTGTGSADITLTGNSLNNVITANSGNDTLIAGSGVATMIGGTGSDTFVVNNVNDVVQAQSSGNNINTVLTSVSYVAPANVQNLTGLGSADLTLTGNSLDNTITANSGNDTMIGGGGNDTFVGGAGNDLMLGGTGNDTYVYNRGNGLDNLVDTGGTNTIRLGAGLSYLNVVVRLTYADGTPYTVYANGNRERDHRDEGDHYGEGRHTSTNLIAHMMVLDSNGVEQPSQGMDFAVTVDNHGNFTSPIQSFQFSDGSSQTFGSMLVKTETIDAEHIRGPVMTGRNDTIVYAGRDNTGIWLGTGNDTVYASERGSLVYAGGGNDYLVGSRGNDTFVGGWGVDILQGGEGSDVLSDLHGRAALLGGEGSDTITAGAGNDFIAGGRGNDIISTGATHNVIAFNKGDGRDTILATPGASNTLSLGGEVNYRDLSLSKNGNDLVLNEGRESSVTFKDWYASSANHDFVTLQIIGQQSGEDDRCRSHDAASASKVNEFDFSKLVAMFDQAIASKPSLNQWSLMDGLLNAHLASSDTAALGGDLAYVYGTHGSLSGMGLSAAQNTLKDPQFGTTAQTLHLWPTLNSGTAQIR</sequence>
<dbReference type="PANTHER" id="PTHR38340">
    <property type="entry name" value="S-LAYER PROTEIN"/>
    <property type="match status" value="1"/>
</dbReference>
<dbReference type="GO" id="GO:0005509">
    <property type="term" value="F:calcium ion binding"/>
    <property type="evidence" value="ECO:0007669"/>
    <property type="project" value="InterPro"/>
</dbReference>
<keyword evidence="2" id="KW-0964">Secreted</keyword>
<dbReference type="InterPro" id="IPR001343">
    <property type="entry name" value="Hemolysn_Ca-bd"/>
</dbReference>
<dbReference type="EMBL" id="MLJW01000106">
    <property type="protein sequence ID" value="OIQ99411.1"/>
    <property type="molecule type" value="Genomic_DNA"/>
</dbReference>
<proteinExistence type="predicted"/>
<evidence type="ECO:0000256" key="1">
    <source>
        <dbReference type="ARBA" id="ARBA00004613"/>
    </source>
</evidence>
<dbReference type="Pfam" id="PF00353">
    <property type="entry name" value="HemolysinCabind"/>
    <property type="match status" value="18"/>
</dbReference>
<gene>
    <name evidence="3" type="primary">cya_3</name>
    <name evidence="3" type="ORF">GALL_185080</name>
</gene>